<dbReference type="OrthoDB" id="6110697at2759"/>
<proteinExistence type="predicted"/>
<dbReference type="InterPro" id="IPR014716">
    <property type="entry name" value="Fibrinogen_a/b/g_C_1"/>
</dbReference>
<evidence type="ECO:0000313" key="4">
    <source>
        <dbReference type="Proteomes" id="UP001152795"/>
    </source>
</evidence>
<comment type="caution">
    <text evidence="3">The sequence shown here is derived from an EMBL/GenBank/DDBJ whole genome shotgun (WGS) entry which is preliminary data.</text>
</comment>
<dbReference type="InterPro" id="IPR002181">
    <property type="entry name" value="Fibrinogen_a/b/g_C_dom"/>
</dbReference>
<organism evidence="3 4">
    <name type="scientific">Paramuricea clavata</name>
    <name type="common">Red gorgonian</name>
    <name type="synonym">Violescent sea-whip</name>
    <dbReference type="NCBI Taxonomy" id="317549"/>
    <lineage>
        <taxon>Eukaryota</taxon>
        <taxon>Metazoa</taxon>
        <taxon>Cnidaria</taxon>
        <taxon>Anthozoa</taxon>
        <taxon>Octocorallia</taxon>
        <taxon>Malacalcyonacea</taxon>
        <taxon>Plexauridae</taxon>
        <taxon>Paramuricea</taxon>
    </lineage>
</organism>
<dbReference type="PANTHER" id="PTHR36191">
    <property type="entry name" value="ENDO/EXONUCLEASE/PHOSPHATASE DOMAIN-CONTAINING PROTEIN-RELATED"/>
    <property type="match status" value="1"/>
</dbReference>
<dbReference type="SUPFAM" id="SSF56496">
    <property type="entry name" value="Fibrinogen C-terminal domain-like"/>
    <property type="match status" value="1"/>
</dbReference>
<dbReference type="InterPro" id="IPR036056">
    <property type="entry name" value="Fibrinogen-like_C"/>
</dbReference>
<dbReference type="Pfam" id="PF23283">
    <property type="entry name" value="D8C_UMOD"/>
    <property type="match status" value="1"/>
</dbReference>
<sequence>MQLMANFALVLSLLCCGLTSVESAKQRVPALNSVDPGSCGEPTHGEEVLIKGRTDEEIIVICVQNKEGVYQWKPTDGSENTVGEFFNPGRNCSDILDKLEDAKDGYYWITLKHSKPIKVYCDMTTDGGGFMLVGRKTNSITWTVPSNGMTVKPDGKPHWSSSLGDAPILDFRIQMATRNSFKTTKAHWFYRLRSTRPLKQLMVNTAECDKRSAGIGDIAYVKDLLTGNIVTTLLRCSKFGFDHHSVQDGYGWRNMNSCLQKPCPRGFAYDAKDWKDDYGGFSFSTTGSISGMENNATAFVGCDNGICCGCYGPVGGTKDYCAGHCKAINGGTLRKNVFTWFWVRSSLPKRLWKKCMDYQVKKDDGKLISYKLVGHSVVPVEGRCGKDFTLLHDGIVVAPDSSAAQKVPEIDGLLEFRKDKQELRVRLNKTWNVLAPENKILQETKKTNKLNFDRLTKELVQNFNNETKIVIEEMNKKYKLNLDKINKLQQNLTDEKKFLENLIKKHYNRTAKKGMTTTLAPLTENHEITTTPVIPTTVLPQHRECVVYKWLNESNRNRKFSQRYAAYNCDKTLSTGWYRFGGGAGIKMATTCSRTYRCGTNAPGWMVGAHPTVAQGKVEREVCYHWSKHGCCEFSNDIEVLNCGKFYVYKLYPAPACYLRYCGSNN</sequence>
<reference evidence="3" key="1">
    <citation type="submission" date="2020-04" db="EMBL/GenBank/DDBJ databases">
        <authorList>
            <person name="Alioto T."/>
            <person name="Alioto T."/>
            <person name="Gomez Garrido J."/>
        </authorList>
    </citation>
    <scope>NUCLEOTIDE SEQUENCE</scope>
    <source>
        <strain evidence="3">A484AB</strain>
    </source>
</reference>
<dbReference type="PROSITE" id="PS51406">
    <property type="entry name" value="FIBRINOGEN_C_2"/>
    <property type="match status" value="1"/>
</dbReference>
<evidence type="ECO:0000256" key="1">
    <source>
        <dbReference type="ARBA" id="ARBA00022729"/>
    </source>
</evidence>
<name>A0A7D9E5G6_PARCT</name>
<accession>A0A7D9E5G6</accession>
<dbReference type="InterPro" id="IPR057774">
    <property type="entry name" value="D8C_UMOD/GP2/OIT3-like"/>
</dbReference>
<dbReference type="EMBL" id="CACRXK020004133">
    <property type="protein sequence ID" value="CAB4001605.1"/>
    <property type="molecule type" value="Genomic_DNA"/>
</dbReference>
<protein>
    <submittedName>
        <fullName evidence="3">Uncharacterized protein</fullName>
    </submittedName>
</protein>
<keyword evidence="4" id="KW-1185">Reference proteome</keyword>
<evidence type="ECO:0000256" key="2">
    <source>
        <dbReference type="ARBA" id="ARBA00023157"/>
    </source>
</evidence>
<dbReference type="NCBIfam" id="NF040941">
    <property type="entry name" value="GGGWT_bact"/>
    <property type="match status" value="1"/>
</dbReference>
<keyword evidence="2" id="KW-1015">Disulfide bond</keyword>
<gene>
    <name evidence="3" type="ORF">PACLA_8A046342</name>
</gene>
<dbReference type="AlphaFoldDB" id="A0A7D9E5G6"/>
<dbReference type="Pfam" id="PF00147">
    <property type="entry name" value="Fibrinogen_C"/>
    <property type="match status" value="1"/>
</dbReference>
<dbReference type="Proteomes" id="UP001152795">
    <property type="component" value="Unassembled WGS sequence"/>
</dbReference>
<dbReference type="Gene3D" id="3.90.215.10">
    <property type="entry name" value="Gamma Fibrinogen, chain A, domain 1"/>
    <property type="match status" value="1"/>
</dbReference>
<dbReference type="PANTHER" id="PTHR36191:SF4">
    <property type="entry name" value="VWFD DOMAIN-CONTAINING PROTEIN"/>
    <property type="match status" value="1"/>
</dbReference>
<evidence type="ECO:0000313" key="3">
    <source>
        <dbReference type="EMBL" id="CAB4001605.1"/>
    </source>
</evidence>
<keyword evidence="1" id="KW-0732">Signal</keyword>